<evidence type="ECO:0000313" key="4">
    <source>
        <dbReference type="Proteomes" id="UP001175000"/>
    </source>
</evidence>
<comment type="caution">
    <text evidence="3">The sequence shown here is derived from an EMBL/GenBank/DDBJ whole genome shotgun (WGS) entry which is preliminary data.</text>
</comment>
<evidence type="ECO:0000256" key="1">
    <source>
        <dbReference type="SAM" id="Coils"/>
    </source>
</evidence>
<evidence type="ECO:0000256" key="2">
    <source>
        <dbReference type="SAM" id="MobiDB-lite"/>
    </source>
</evidence>
<gene>
    <name evidence="3" type="ORF">B0T14DRAFT_556147</name>
</gene>
<evidence type="ECO:0000313" key="3">
    <source>
        <dbReference type="EMBL" id="KAK0616709.1"/>
    </source>
</evidence>
<keyword evidence="1" id="KW-0175">Coiled coil</keyword>
<organism evidence="3 4">
    <name type="scientific">Immersiella caudata</name>
    <dbReference type="NCBI Taxonomy" id="314043"/>
    <lineage>
        <taxon>Eukaryota</taxon>
        <taxon>Fungi</taxon>
        <taxon>Dikarya</taxon>
        <taxon>Ascomycota</taxon>
        <taxon>Pezizomycotina</taxon>
        <taxon>Sordariomycetes</taxon>
        <taxon>Sordariomycetidae</taxon>
        <taxon>Sordariales</taxon>
        <taxon>Lasiosphaeriaceae</taxon>
        <taxon>Immersiella</taxon>
    </lineage>
</organism>
<protein>
    <submittedName>
        <fullName evidence="3">Uncharacterized protein</fullName>
    </submittedName>
</protein>
<reference evidence="3" key="1">
    <citation type="submission" date="2023-06" db="EMBL/GenBank/DDBJ databases">
        <title>Genome-scale phylogeny and comparative genomics of the fungal order Sordariales.</title>
        <authorList>
            <consortium name="Lawrence Berkeley National Laboratory"/>
            <person name="Hensen N."/>
            <person name="Bonometti L."/>
            <person name="Westerberg I."/>
            <person name="Brannstrom I.O."/>
            <person name="Guillou S."/>
            <person name="Cros-Aarteil S."/>
            <person name="Calhoun S."/>
            <person name="Haridas S."/>
            <person name="Kuo A."/>
            <person name="Mondo S."/>
            <person name="Pangilinan J."/>
            <person name="Riley R."/>
            <person name="Labutti K."/>
            <person name="Andreopoulos B."/>
            <person name="Lipzen A."/>
            <person name="Chen C."/>
            <person name="Yanf M."/>
            <person name="Daum C."/>
            <person name="Ng V."/>
            <person name="Clum A."/>
            <person name="Steindorff A."/>
            <person name="Ohm R."/>
            <person name="Martin F."/>
            <person name="Silar P."/>
            <person name="Natvig D."/>
            <person name="Lalanne C."/>
            <person name="Gautier V."/>
            <person name="Ament-Velasquez S.L."/>
            <person name="Kruys A."/>
            <person name="Hutchinson M.I."/>
            <person name="Powell A.J."/>
            <person name="Barry K."/>
            <person name="Miller A.N."/>
            <person name="Grigoriev I.V."/>
            <person name="Debuchy R."/>
            <person name="Gladieux P."/>
            <person name="Thoren M.H."/>
            <person name="Johannesson H."/>
        </authorList>
    </citation>
    <scope>NUCLEOTIDE SEQUENCE</scope>
    <source>
        <strain evidence="3">CBS 606.72</strain>
    </source>
</reference>
<feature type="region of interest" description="Disordered" evidence="2">
    <location>
        <begin position="1"/>
        <end position="34"/>
    </location>
</feature>
<keyword evidence="4" id="KW-1185">Reference proteome</keyword>
<feature type="compositionally biased region" description="Polar residues" evidence="2">
    <location>
        <begin position="1"/>
        <end position="10"/>
    </location>
</feature>
<sequence length="462" mass="52477">MPKARTNTHGHPTDPPRVPRWMRRDALPPPITDPESVSTYPGYITRVNFVHGYIIRARLENGYWTYRPGRMDHLTEPPRRWRSTFGLERKDLSLPQRKIFLKERSWMYAPEMDGEEKKGENGEGKMKRKEKARMFRRAKKIKGESVLVGLDRHGNFLYKKEEEERIAAAALGREALPEVRDEPVENGVELAREKVQLPSDGWRGARLGVDRGVSVISREEKEMEELRRAIRASEEELERVTEAPAYSVRVVPLRKKGKRGIEMKDVEEDEPIEETLVVEDVEEGSWDDLLAELEAQGWVPVDEDELASIAESWILAEDGVDDDDEDQKLVDSVKRGDIDSSSLQLHSTKMWNLLTRMVGVVVALAVLIPFAHKIPPDPALAVDCNGNSAFTKTTQQDADSLQDYITIGPNSTTAKGFQGDVRFSHDAHSSINITGYGFINGTMTIENAPLWEEVHMVRDRDD</sequence>
<dbReference type="AlphaFoldDB" id="A0AA39WJV5"/>
<dbReference type="Proteomes" id="UP001175000">
    <property type="component" value="Unassembled WGS sequence"/>
</dbReference>
<feature type="coiled-coil region" evidence="1">
    <location>
        <begin position="216"/>
        <end position="243"/>
    </location>
</feature>
<proteinExistence type="predicted"/>
<dbReference type="EMBL" id="JAULSU010000005">
    <property type="protein sequence ID" value="KAK0616709.1"/>
    <property type="molecule type" value="Genomic_DNA"/>
</dbReference>
<name>A0AA39WJV5_9PEZI</name>
<accession>A0AA39WJV5</accession>